<gene>
    <name evidence="1" type="ORF">EDC19_1381</name>
</gene>
<name>A0A4R1MMS0_9FIRM</name>
<dbReference type="RefSeq" id="WP_132282108.1">
    <property type="nucleotide sequence ID" value="NZ_SMGQ01000012.1"/>
</dbReference>
<sequence length="185" mass="20459">MKIKSMFSKIFIGILMINQIAFGYEEYLPENNATVLQKETINVSRNFASNTTSGSSIDMDLLDATKDVQYIFSKEDLKKIEDDLSGSYQLMEDIDLSGDNWIPIGKNGEAFTGELKGNGFAIKGLTIMDSNDYKGLFARLESANIQDLIFIEPNITASSYVGILSGYASHTFVSNVEVIDGQVNH</sequence>
<comment type="caution">
    <text evidence="1">The sequence shown here is derived from an EMBL/GenBank/DDBJ whole genome shotgun (WGS) entry which is preliminary data.</text>
</comment>
<dbReference type="Gene3D" id="2.160.20.110">
    <property type="match status" value="1"/>
</dbReference>
<dbReference type="AlphaFoldDB" id="A0A4R1MMS0"/>
<keyword evidence="2" id="KW-1185">Reference proteome</keyword>
<accession>A0A4R1MMS0</accession>
<protein>
    <submittedName>
        <fullName evidence="1">Uncharacterized protein</fullName>
    </submittedName>
</protein>
<evidence type="ECO:0000313" key="2">
    <source>
        <dbReference type="Proteomes" id="UP000294545"/>
    </source>
</evidence>
<dbReference type="OrthoDB" id="2031765at2"/>
<organism evidence="1 2">
    <name type="scientific">Natranaerovirga hydrolytica</name>
    <dbReference type="NCBI Taxonomy" id="680378"/>
    <lineage>
        <taxon>Bacteria</taxon>
        <taxon>Bacillati</taxon>
        <taxon>Bacillota</taxon>
        <taxon>Clostridia</taxon>
        <taxon>Lachnospirales</taxon>
        <taxon>Natranaerovirgaceae</taxon>
        <taxon>Natranaerovirga</taxon>
    </lineage>
</organism>
<dbReference type="EMBL" id="SMGQ01000012">
    <property type="protein sequence ID" value="TCK93192.1"/>
    <property type="molecule type" value="Genomic_DNA"/>
</dbReference>
<dbReference type="Proteomes" id="UP000294545">
    <property type="component" value="Unassembled WGS sequence"/>
</dbReference>
<proteinExistence type="predicted"/>
<reference evidence="1 2" key="1">
    <citation type="submission" date="2019-03" db="EMBL/GenBank/DDBJ databases">
        <title>Genomic Encyclopedia of Type Strains, Phase IV (KMG-IV): sequencing the most valuable type-strain genomes for metagenomic binning, comparative biology and taxonomic classification.</title>
        <authorList>
            <person name="Goeker M."/>
        </authorList>
    </citation>
    <scope>NUCLEOTIDE SEQUENCE [LARGE SCALE GENOMIC DNA]</scope>
    <source>
        <strain evidence="1 2">DSM 24176</strain>
    </source>
</reference>
<evidence type="ECO:0000313" key="1">
    <source>
        <dbReference type="EMBL" id="TCK93192.1"/>
    </source>
</evidence>